<dbReference type="EMBL" id="JABCRI010000024">
    <property type="protein sequence ID" value="KAF8377842.1"/>
    <property type="molecule type" value="Genomic_DNA"/>
</dbReference>
<dbReference type="Proteomes" id="UP000655225">
    <property type="component" value="Unassembled WGS sequence"/>
</dbReference>
<gene>
    <name evidence="1" type="ORF">HHK36_031227</name>
</gene>
<name>A0A835CZ26_TETSI</name>
<reference evidence="1 2" key="1">
    <citation type="submission" date="2020-04" db="EMBL/GenBank/DDBJ databases">
        <title>Plant Genome Project.</title>
        <authorList>
            <person name="Zhang R.-G."/>
        </authorList>
    </citation>
    <scope>NUCLEOTIDE SEQUENCE [LARGE SCALE GENOMIC DNA]</scope>
    <source>
        <strain evidence="1">YNK0</strain>
        <tissue evidence="1">Leaf</tissue>
    </source>
</reference>
<proteinExistence type="predicted"/>
<evidence type="ECO:0000313" key="2">
    <source>
        <dbReference type="Proteomes" id="UP000655225"/>
    </source>
</evidence>
<keyword evidence="2" id="KW-1185">Reference proteome</keyword>
<protein>
    <submittedName>
        <fullName evidence="1">Uncharacterized protein</fullName>
    </submittedName>
</protein>
<organism evidence="1 2">
    <name type="scientific">Tetracentron sinense</name>
    <name type="common">Spur-leaf</name>
    <dbReference type="NCBI Taxonomy" id="13715"/>
    <lineage>
        <taxon>Eukaryota</taxon>
        <taxon>Viridiplantae</taxon>
        <taxon>Streptophyta</taxon>
        <taxon>Embryophyta</taxon>
        <taxon>Tracheophyta</taxon>
        <taxon>Spermatophyta</taxon>
        <taxon>Magnoliopsida</taxon>
        <taxon>Trochodendrales</taxon>
        <taxon>Trochodendraceae</taxon>
        <taxon>Tetracentron</taxon>
    </lineage>
</organism>
<sequence length="110" mass="12494">MGIRLHSMVLHAKQILKVATAAEVPKGHFAIYPENARGHKEIYPSMAPFHHISFHYAPRAQNHLAHWAASVRLTMSRSLSRKLLLVENMKDLVHLLPQDSTLRLSFQGSH</sequence>
<evidence type="ECO:0000313" key="1">
    <source>
        <dbReference type="EMBL" id="KAF8377842.1"/>
    </source>
</evidence>
<comment type="caution">
    <text evidence="1">The sequence shown here is derived from an EMBL/GenBank/DDBJ whole genome shotgun (WGS) entry which is preliminary data.</text>
</comment>
<accession>A0A835CZ26</accession>
<dbReference type="AlphaFoldDB" id="A0A835CZ26"/>